<keyword evidence="7" id="KW-0966">Cell projection</keyword>
<dbReference type="GO" id="GO:0005198">
    <property type="term" value="F:structural molecule activity"/>
    <property type="evidence" value="ECO:0007669"/>
    <property type="project" value="UniProtKB-UniRule"/>
</dbReference>
<keyword evidence="7" id="KW-0969">Cilium</keyword>
<evidence type="ECO:0000259" key="5">
    <source>
        <dbReference type="Pfam" id="PF00669"/>
    </source>
</evidence>
<dbReference type="PANTHER" id="PTHR42792:SF2">
    <property type="entry name" value="FLAGELLIN"/>
    <property type="match status" value="1"/>
</dbReference>
<dbReference type="PRINTS" id="PR00207">
    <property type="entry name" value="FLAGELLIN"/>
</dbReference>
<name>A0A286GQ32_9ACTN</name>
<dbReference type="RefSeq" id="WP_097183358.1">
    <property type="nucleotide sequence ID" value="NZ_OCNK01000002.1"/>
</dbReference>
<evidence type="ECO:0000256" key="1">
    <source>
        <dbReference type="ARBA" id="ARBA00005709"/>
    </source>
</evidence>
<evidence type="ECO:0000256" key="4">
    <source>
        <dbReference type="RuleBase" id="RU362073"/>
    </source>
</evidence>
<organism evidence="7 8">
    <name type="scientific">Blastococcus haudaquaticus</name>
    <dbReference type="NCBI Taxonomy" id="1938745"/>
    <lineage>
        <taxon>Bacteria</taxon>
        <taxon>Bacillati</taxon>
        <taxon>Actinomycetota</taxon>
        <taxon>Actinomycetes</taxon>
        <taxon>Geodermatophilales</taxon>
        <taxon>Geodermatophilaceae</taxon>
        <taxon>Blastococcus</taxon>
    </lineage>
</organism>
<gene>
    <name evidence="7" type="ORF">SAMN06272739_1574</name>
</gene>
<evidence type="ECO:0000313" key="8">
    <source>
        <dbReference type="Proteomes" id="UP000219482"/>
    </source>
</evidence>
<dbReference type="InterPro" id="IPR046358">
    <property type="entry name" value="Flagellin_C"/>
</dbReference>
<evidence type="ECO:0000256" key="2">
    <source>
        <dbReference type="ARBA" id="ARBA00020110"/>
    </source>
</evidence>
<evidence type="ECO:0000313" key="7">
    <source>
        <dbReference type="EMBL" id="SOD97661.1"/>
    </source>
</evidence>
<sequence>MRIATNIAALNASRMLSLTDASRADAVRRLSSGQRITSAADDAAGLAISEGLRSQVRGMAQAVDNVQNGINVVRTAEGALHEVSAVLRRMRDLAVQAASTGVMGADPTRAVGVEFEQLKAEIERVARTTAFNGMALLDGSYDGILQIGSAPGDTLRIAIGSVGEGMGAVDLGLSAVHITRYRSEETGEWGNGWVGVQAGRVPAVSDDEGTPAPGTLTLHGGDFVTGEYEAGFRALTGWVRYGDDHLDLSAVDYSGADTAQEHLDALNAAAQAALGPGFTPFTATATGLTTTGATPGPGSTAEDAVAVSPRYYVHGGMAAVIRAVDAAIGRVSEVRADLGAYENRLEHTVRRLGVSIENGTAAESRIRDADMAAEMVLLSRSQVLAEAGTAMLAQASKARENVLRLLGSP</sequence>
<dbReference type="PANTHER" id="PTHR42792">
    <property type="entry name" value="FLAGELLIN"/>
    <property type="match status" value="1"/>
</dbReference>
<feature type="domain" description="Flagellin N-terminal" evidence="5">
    <location>
        <begin position="3"/>
        <end position="141"/>
    </location>
</feature>
<dbReference type="Proteomes" id="UP000219482">
    <property type="component" value="Unassembled WGS sequence"/>
</dbReference>
<comment type="subcellular location">
    <subcellularLocation>
        <location evidence="4">Secreted</location>
    </subcellularLocation>
    <subcellularLocation>
        <location evidence="4">Bacterial flagellum</location>
    </subcellularLocation>
</comment>
<comment type="function">
    <text evidence="4">Flagellin is the subunit protein which polymerizes to form the filaments of bacterial flagella.</text>
</comment>
<dbReference type="Gene3D" id="3.30.70.2120">
    <property type="match status" value="1"/>
</dbReference>
<keyword evidence="3 4" id="KW-0975">Bacterial flagellum</keyword>
<dbReference type="Pfam" id="PF00700">
    <property type="entry name" value="Flagellin_C"/>
    <property type="match status" value="1"/>
</dbReference>
<dbReference type="EMBL" id="OCNK01000002">
    <property type="protein sequence ID" value="SOD97661.1"/>
    <property type="molecule type" value="Genomic_DNA"/>
</dbReference>
<dbReference type="Gene3D" id="1.20.1330.10">
    <property type="entry name" value="f41 fragment of flagellin, N-terminal domain"/>
    <property type="match status" value="1"/>
</dbReference>
<keyword evidence="8" id="KW-1185">Reference proteome</keyword>
<dbReference type="Pfam" id="PF00669">
    <property type="entry name" value="Flagellin_N"/>
    <property type="match status" value="1"/>
</dbReference>
<dbReference type="InterPro" id="IPR001492">
    <property type="entry name" value="Flagellin"/>
</dbReference>
<evidence type="ECO:0000256" key="3">
    <source>
        <dbReference type="ARBA" id="ARBA00023143"/>
    </source>
</evidence>
<comment type="similarity">
    <text evidence="1 4">Belongs to the bacterial flagellin family.</text>
</comment>
<dbReference type="AlphaFoldDB" id="A0A286GQ32"/>
<keyword evidence="4" id="KW-0964">Secreted</keyword>
<dbReference type="InterPro" id="IPR042187">
    <property type="entry name" value="Flagellin_C_sub2"/>
</dbReference>
<reference evidence="8" key="1">
    <citation type="submission" date="2017-09" db="EMBL/GenBank/DDBJ databases">
        <authorList>
            <person name="Varghese N."/>
            <person name="Submissions S."/>
        </authorList>
    </citation>
    <scope>NUCLEOTIDE SEQUENCE [LARGE SCALE GENOMIC DNA]</scope>
    <source>
        <strain evidence="8">DSM 44270</strain>
    </source>
</reference>
<evidence type="ECO:0000259" key="6">
    <source>
        <dbReference type="Pfam" id="PF00700"/>
    </source>
</evidence>
<accession>A0A286GQ32</accession>
<keyword evidence="7" id="KW-0282">Flagellum</keyword>
<dbReference type="OrthoDB" id="9796789at2"/>
<protein>
    <recommendedName>
        <fullName evidence="2 4">Flagellin</fullName>
    </recommendedName>
</protein>
<dbReference type="InterPro" id="IPR001029">
    <property type="entry name" value="Flagellin_N"/>
</dbReference>
<dbReference type="SUPFAM" id="SSF64518">
    <property type="entry name" value="Phase 1 flagellin"/>
    <property type="match status" value="1"/>
</dbReference>
<proteinExistence type="inferred from homology"/>
<dbReference type="Gene3D" id="6.10.10.10">
    <property type="entry name" value="Flagellar export chaperone, C-terminal domain"/>
    <property type="match status" value="1"/>
</dbReference>
<dbReference type="GO" id="GO:0005576">
    <property type="term" value="C:extracellular region"/>
    <property type="evidence" value="ECO:0007669"/>
    <property type="project" value="UniProtKB-SubCell"/>
</dbReference>
<feature type="domain" description="Flagellin C-terminal" evidence="6">
    <location>
        <begin position="322"/>
        <end position="406"/>
    </location>
</feature>
<dbReference type="GO" id="GO:0009288">
    <property type="term" value="C:bacterial-type flagellum"/>
    <property type="evidence" value="ECO:0007669"/>
    <property type="project" value="UniProtKB-SubCell"/>
</dbReference>